<reference evidence="9" key="1">
    <citation type="submission" date="2016-07" db="EMBL/GenBank/DDBJ databases">
        <authorList>
            <person name="Florea S."/>
            <person name="Webb J.S."/>
            <person name="Jaromczyk J."/>
            <person name="Schardl C.L."/>
        </authorList>
    </citation>
    <scope>NUCLEOTIDE SEQUENCE [LARGE SCALE GENOMIC DNA]</scope>
</reference>
<evidence type="ECO:0000256" key="2">
    <source>
        <dbReference type="ARBA" id="ARBA00022723"/>
    </source>
</evidence>
<sequence length="102" mass="10594">MTQSIRRQRPLALLPSLLLALATSFAAAAERVDLHGKDLGALNSQYQAAAASLGGAPAAAAVRHAELVGLDAESALRLLSSSTDADGTVHSRYQQTFRGVPI</sequence>
<protein>
    <recommendedName>
        <fullName evidence="7">FTP domain-containing protein</fullName>
    </recommendedName>
</protein>
<accession>A0A1M4ISU1</accession>
<keyword evidence="1" id="KW-0645">Protease</keyword>
<feature type="signal peptide" evidence="6">
    <location>
        <begin position="1"/>
        <end position="28"/>
    </location>
</feature>
<evidence type="ECO:0000256" key="1">
    <source>
        <dbReference type="ARBA" id="ARBA00022670"/>
    </source>
</evidence>
<dbReference type="Pfam" id="PF07504">
    <property type="entry name" value="FTP"/>
    <property type="match status" value="1"/>
</dbReference>
<evidence type="ECO:0000256" key="5">
    <source>
        <dbReference type="ARBA" id="ARBA00023049"/>
    </source>
</evidence>
<dbReference type="AlphaFoldDB" id="A0A1M4ISU1"/>
<evidence type="ECO:0000256" key="3">
    <source>
        <dbReference type="ARBA" id="ARBA00022801"/>
    </source>
</evidence>
<evidence type="ECO:0000256" key="6">
    <source>
        <dbReference type="SAM" id="SignalP"/>
    </source>
</evidence>
<evidence type="ECO:0000313" key="9">
    <source>
        <dbReference type="Proteomes" id="UP000184997"/>
    </source>
</evidence>
<dbReference type="InterPro" id="IPR011096">
    <property type="entry name" value="FTP_domain"/>
</dbReference>
<keyword evidence="6" id="KW-0732">Signal</keyword>
<evidence type="ECO:0000259" key="7">
    <source>
        <dbReference type="Pfam" id="PF07504"/>
    </source>
</evidence>
<keyword evidence="5" id="KW-0482">Metalloprotease</keyword>
<keyword evidence="3" id="KW-0378">Hydrolase</keyword>
<feature type="chain" id="PRO_5010264356" description="FTP domain-containing protein" evidence="6">
    <location>
        <begin position="29"/>
        <end position="102"/>
    </location>
</feature>
<dbReference type="GO" id="GO:0008237">
    <property type="term" value="F:metallopeptidase activity"/>
    <property type="evidence" value="ECO:0007669"/>
    <property type="project" value="UniProtKB-KW"/>
</dbReference>
<proteinExistence type="predicted"/>
<evidence type="ECO:0000313" key="8">
    <source>
        <dbReference type="EMBL" id="SBV89517.1"/>
    </source>
</evidence>
<dbReference type="Proteomes" id="UP000184997">
    <property type="component" value="Unassembled WGS sequence"/>
</dbReference>
<dbReference type="EMBL" id="FLUK01000289">
    <property type="protein sequence ID" value="SBV89517.1"/>
    <property type="molecule type" value="Genomic_DNA"/>
</dbReference>
<feature type="domain" description="FTP" evidence="7">
    <location>
        <begin position="75"/>
        <end position="102"/>
    </location>
</feature>
<organism evidence="8 9">
    <name type="scientific">Xanthomonas graminis pv. graminis</name>
    <dbReference type="NCBI Taxonomy" id="134874"/>
    <lineage>
        <taxon>Bacteria</taxon>
        <taxon>Pseudomonadati</taxon>
        <taxon>Pseudomonadota</taxon>
        <taxon>Gammaproteobacteria</taxon>
        <taxon>Lysobacterales</taxon>
        <taxon>Lysobacteraceae</taxon>
        <taxon>Xanthomonas</taxon>
        <taxon>Xanthomonas translucens group</taxon>
        <taxon>Xanthomonas graminis</taxon>
    </lineage>
</organism>
<keyword evidence="4" id="KW-0862">Zinc</keyword>
<dbReference type="GO" id="GO:0046872">
    <property type="term" value="F:metal ion binding"/>
    <property type="evidence" value="ECO:0007669"/>
    <property type="project" value="UniProtKB-KW"/>
</dbReference>
<keyword evidence="2" id="KW-0479">Metal-binding</keyword>
<gene>
    <name evidence="8" type="ORF">XTGNCPPB3709_3481</name>
</gene>
<dbReference type="GO" id="GO:0006508">
    <property type="term" value="P:proteolysis"/>
    <property type="evidence" value="ECO:0007669"/>
    <property type="project" value="UniProtKB-KW"/>
</dbReference>
<dbReference type="Gene3D" id="3.10.450.490">
    <property type="match status" value="1"/>
</dbReference>
<evidence type="ECO:0000256" key="4">
    <source>
        <dbReference type="ARBA" id="ARBA00022833"/>
    </source>
</evidence>
<dbReference type="RefSeq" id="WP_009611775.1">
    <property type="nucleotide sequence ID" value="NZ_CP076252.1"/>
</dbReference>
<name>A0A1M4ISU1_9XANT</name>